<sequence length="73" mass="7976">MEQETHNSGAVSYPETFSYDERNVKVTFGDSESAWSVPGWRTGLLLLVCVLALTALVLVIVLYTKADAILGTQ</sequence>
<organism evidence="2 3">
    <name type="scientific">Ridgeia piscesae</name>
    <name type="common">Tubeworm</name>
    <dbReference type="NCBI Taxonomy" id="27915"/>
    <lineage>
        <taxon>Eukaryota</taxon>
        <taxon>Metazoa</taxon>
        <taxon>Spiralia</taxon>
        <taxon>Lophotrochozoa</taxon>
        <taxon>Annelida</taxon>
        <taxon>Polychaeta</taxon>
        <taxon>Sedentaria</taxon>
        <taxon>Canalipalpata</taxon>
        <taxon>Sabellida</taxon>
        <taxon>Siboglinidae</taxon>
        <taxon>Ridgeia</taxon>
    </lineage>
</organism>
<protein>
    <submittedName>
        <fullName evidence="2">Uncharacterized protein</fullName>
    </submittedName>
</protein>
<keyword evidence="1" id="KW-0472">Membrane</keyword>
<comment type="caution">
    <text evidence="2">The sequence shown here is derived from an EMBL/GenBank/DDBJ whole genome shotgun (WGS) entry which is preliminary data.</text>
</comment>
<dbReference type="Proteomes" id="UP001209878">
    <property type="component" value="Unassembled WGS sequence"/>
</dbReference>
<accession>A0AAD9KLY2</accession>
<evidence type="ECO:0000313" key="2">
    <source>
        <dbReference type="EMBL" id="KAK2173791.1"/>
    </source>
</evidence>
<evidence type="ECO:0000256" key="1">
    <source>
        <dbReference type="SAM" id="Phobius"/>
    </source>
</evidence>
<reference evidence="2" key="1">
    <citation type="journal article" date="2023" name="Mol. Biol. Evol.">
        <title>Third-Generation Sequencing Reveals the Adaptive Role of the Epigenome in Three Deep-Sea Polychaetes.</title>
        <authorList>
            <person name="Perez M."/>
            <person name="Aroh O."/>
            <person name="Sun Y."/>
            <person name="Lan Y."/>
            <person name="Juniper S.K."/>
            <person name="Young C.R."/>
            <person name="Angers B."/>
            <person name="Qian P.Y."/>
        </authorList>
    </citation>
    <scope>NUCLEOTIDE SEQUENCE</scope>
    <source>
        <strain evidence="2">R07B-5</strain>
    </source>
</reference>
<dbReference type="AlphaFoldDB" id="A0AAD9KLY2"/>
<proteinExistence type="predicted"/>
<keyword evidence="1" id="KW-1133">Transmembrane helix</keyword>
<dbReference type="EMBL" id="JAODUO010000848">
    <property type="protein sequence ID" value="KAK2173791.1"/>
    <property type="molecule type" value="Genomic_DNA"/>
</dbReference>
<keyword evidence="3" id="KW-1185">Reference proteome</keyword>
<feature type="transmembrane region" description="Helical" evidence="1">
    <location>
        <begin position="43"/>
        <end position="63"/>
    </location>
</feature>
<keyword evidence="1" id="KW-0812">Transmembrane</keyword>
<gene>
    <name evidence="2" type="ORF">NP493_848g01061</name>
</gene>
<name>A0AAD9KLY2_RIDPI</name>
<evidence type="ECO:0000313" key="3">
    <source>
        <dbReference type="Proteomes" id="UP001209878"/>
    </source>
</evidence>